<protein>
    <submittedName>
        <fullName evidence="1">Cysteine-rich receptor-kinase-like protein</fullName>
    </submittedName>
</protein>
<keyword evidence="2" id="KW-1185">Reference proteome</keyword>
<reference evidence="1 2" key="1">
    <citation type="journal article" date="2023" name="Science">
        <title>Complex scaffold remodeling in plant triterpene biosynthesis.</title>
        <authorList>
            <person name="De La Pena R."/>
            <person name="Hodgson H."/>
            <person name="Liu J.C."/>
            <person name="Stephenson M.J."/>
            <person name="Martin A.C."/>
            <person name="Owen C."/>
            <person name="Harkess A."/>
            <person name="Leebens-Mack J."/>
            <person name="Jimenez L.E."/>
            <person name="Osbourn A."/>
            <person name="Sattely E.S."/>
        </authorList>
    </citation>
    <scope>NUCLEOTIDE SEQUENCE [LARGE SCALE GENOMIC DNA]</scope>
    <source>
        <strain evidence="2">cv. JPN11</strain>
        <tissue evidence="1">Leaf</tissue>
    </source>
</reference>
<accession>A0ACC1WW17</accession>
<evidence type="ECO:0000313" key="1">
    <source>
        <dbReference type="EMBL" id="KAJ4703263.1"/>
    </source>
</evidence>
<comment type="caution">
    <text evidence="1">The sequence shown here is derived from an EMBL/GenBank/DDBJ whole genome shotgun (WGS) entry which is preliminary data.</text>
</comment>
<name>A0ACC1WW17_MELAZ</name>
<organism evidence="1 2">
    <name type="scientific">Melia azedarach</name>
    <name type="common">Chinaberry tree</name>
    <dbReference type="NCBI Taxonomy" id="155640"/>
    <lineage>
        <taxon>Eukaryota</taxon>
        <taxon>Viridiplantae</taxon>
        <taxon>Streptophyta</taxon>
        <taxon>Embryophyta</taxon>
        <taxon>Tracheophyta</taxon>
        <taxon>Spermatophyta</taxon>
        <taxon>Magnoliopsida</taxon>
        <taxon>eudicotyledons</taxon>
        <taxon>Gunneridae</taxon>
        <taxon>Pentapetalae</taxon>
        <taxon>rosids</taxon>
        <taxon>malvids</taxon>
        <taxon>Sapindales</taxon>
        <taxon>Meliaceae</taxon>
        <taxon>Melia</taxon>
    </lineage>
</organism>
<evidence type="ECO:0000313" key="2">
    <source>
        <dbReference type="Proteomes" id="UP001164539"/>
    </source>
</evidence>
<gene>
    <name evidence="1" type="ORF">OWV82_023191</name>
</gene>
<dbReference type="EMBL" id="CM051406">
    <property type="protein sequence ID" value="KAJ4703263.1"/>
    <property type="molecule type" value="Genomic_DNA"/>
</dbReference>
<sequence length="249" mass="27869">MASPRMLFFFFSIALHLVTLTIAQQDNLLLHLCLSEFGNFTGRSAYHTNLKHALSSVSANTKTNSGGFYTASYGGNSNQANALAFCRGDVKPDNCRSCINNAILELPKRCPTQKESVIWYDYCMLRYSNRYFFGNMEFGPWFWMYNLNNVSDPTTFNQAVKTLLDNLKHQAASGHSHLKFATGSAATTDSLTIYALVQCSNDMSQRQCVDCLNKATALLPDCCDGRQGGRVIAPSCNFRYEIGRFYDLN</sequence>
<dbReference type="Proteomes" id="UP001164539">
    <property type="component" value="Chromosome 13"/>
</dbReference>
<proteinExistence type="predicted"/>